<dbReference type="PANTHER" id="PTHR10357:SF184">
    <property type="entry name" value="OLIGO-1,6-GLUCOSIDASE 1"/>
    <property type="match status" value="1"/>
</dbReference>
<dbReference type="RefSeq" id="WP_347439187.1">
    <property type="nucleotide sequence ID" value="NZ_CP089291.1"/>
</dbReference>
<evidence type="ECO:0000256" key="4">
    <source>
        <dbReference type="ARBA" id="ARBA00036217"/>
    </source>
</evidence>
<organism evidence="7 8">
    <name type="scientific">Fodinisporobacter ferrooxydans</name>
    <dbReference type="NCBI Taxonomy" id="2901836"/>
    <lineage>
        <taxon>Bacteria</taxon>
        <taxon>Bacillati</taxon>
        <taxon>Bacillota</taxon>
        <taxon>Bacilli</taxon>
        <taxon>Bacillales</taxon>
        <taxon>Alicyclobacillaceae</taxon>
        <taxon>Fodinisporobacter</taxon>
    </lineage>
</organism>
<dbReference type="Pfam" id="PF16657">
    <property type="entry name" value="Malt_amylase_C"/>
    <property type="match status" value="1"/>
</dbReference>
<evidence type="ECO:0000256" key="1">
    <source>
        <dbReference type="ARBA" id="ARBA00008061"/>
    </source>
</evidence>
<keyword evidence="2" id="KW-0378">Hydrolase</keyword>
<dbReference type="PANTHER" id="PTHR10357">
    <property type="entry name" value="ALPHA-AMYLASE FAMILY MEMBER"/>
    <property type="match status" value="1"/>
</dbReference>
<feature type="domain" description="Glycosyl hydrolase family 13 catalytic" evidence="6">
    <location>
        <begin position="13"/>
        <end position="420"/>
    </location>
</feature>
<reference evidence="7" key="1">
    <citation type="submission" date="2021-12" db="EMBL/GenBank/DDBJ databases">
        <title>Alicyclobacillaceae gen. nov., sp. nov., isolated from chalcocite enrichment system.</title>
        <authorList>
            <person name="Jiang Z."/>
        </authorList>
    </citation>
    <scope>NUCLEOTIDE SEQUENCE</scope>
    <source>
        <strain evidence="7">MYW30-H2</strain>
    </source>
</reference>
<gene>
    <name evidence="7" type="ORF">LSG31_10370</name>
</gene>
<dbReference type="CDD" id="cd11333">
    <property type="entry name" value="AmyAc_SI_OligoGlu_DGase"/>
    <property type="match status" value="1"/>
</dbReference>
<evidence type="ECO:0000259" key="6">
    <source>
        <dbReference type="SMART" id="SM00642"/>
    </source>
</evidence>
<proteinExistence type="inferred from homology"/>
<dbReference type="EC" id="3.2.1.10" evidence="5"/>
<evidence type="ECO:0000256" key="3">
    <source>
        <dbReference type="ARBA" id="ARBA00023295"/>
    </source>
</evidence>
<dbReference type="Gene3D" id="2.60.40.1180">
    <property type="entry name" value="Golgi alpha-mannosidase II"/>
    <property type="match status" value="1"/>
</dbReference>
<dbReference type="Gene3D" id="3.20.20.80">
    <property type="entry name" value="Glycosidases"/>
    <property type="match status" value="1"/>
</dbReference>
<comment type="catalytic activity">
    <reaction evidence="4">
        <text>Hydrolysis of (1-&gt;6)-alpha-D-glucosidic linkages in some oligosaccharides produced from starch and glycogen by alpha-amylase, and in isomaltose.</text>
        <dbReference type="EC" id="3.2.1.10"/>
    </reaction>
</comment>
<dbReference type="Proteomes" id="UP000830167">
    <property type="component" value="Chromosome"/>
</dbReference>
<dbReference type="SMART" id="SM00642">
    <property type="entry name" value="Aamy"/>
    <property type="match status" value="1"/>
</dbReference>
<dbReference type="Pfam" id="PF00128">
    <property type="entry name" value="Alpha-amylase"/>
    <property type="match status" value="1"/>
</dbReference>
<dbReference type="InterPro" id="IPR032091">
    <property type="entry name" value="Malt_amylase-like_C"/>
</dbReference>
<evidence type="ECO:0000256" key="5">
    <source>
        <dbReference type="ARBA" id="ARBA00038939"/>
    </source>
</evidence>
<dbReference type="Gene3D" id="3.90.400.10">
    <property type="entry name" value="Oligo-1,6-glucosidase, Domain 2"/>
    <property type="match status" value="1"/>
</dbReference>
<dbReference type="InterPro" id="IPR013780">
    <property type="entry name" value="Glyco_hydro_b"/>
</dbReference>
<evidence type="ECO:0000256" key="2">
    <source>
        <dbReference type="ARBA" id="ARBA00022801"/>
    </source>
</evidence>
<dbReference type="SUPFAM" id="SSF51011">
    <property type="entry name" value="Glycosyl hydrolase domain"/>
    <property type="match status" value="1"/>
</dbReference>
<dbReference type="InterPro" id="IPR045857">
    <property type="entry name" value="O16G_dom_2"/>
</dbReference>
<dbReference type="InterPro" id="IPR017853">
    <property type="entry name" value="GH"/>
</dbReference>
<comment type="similarity">
    <text evidence="1">Belongs to the glycosyl hydrolase 13 family.</text>
</comment>
<evidence type="ECO:0000313" key="8">
    <source>
        <dbReference type="Proteomes" id="UP000830167"/>
    </source>
</evidence>
<dbReference type="EMBL" id="CP089291">
    <property type="protein sequence ID" value="UOF92518.1"/>
    <property type="molecule type" value="Genomic_DNA"/>
</dbReference>
<evidence type="ECO:0000313" key="7">
    <source>
        <dbReference type="EMBL" id="UOF92518.1"/>
    </source>
</evidence>
<sequence>MKKTWWKESVVYQIYPRSFMDSNGDGIGDLPGILSKLDYLKDLGIDVIWLCPIYQSPNDDNGYDISDYYEIMSEFGAMEDFDRLLHEVHARGMKLIMDLVVNHTSDEHAWFIESRSSKDHPKRDYYIWRPAAKDGGVPNNWESFFSGSTWQYDEATGEYYLHLFSKKQPDLNWENPEVVADVHKMMKWWLDKGIDGFRVDAINHIGKADGFPDDPHPEDKSHNTGYRLFANLPKVHEQLQKLNREVFSRYDIMTVGETSGIGPREALLYVDENRDEMNMVFQFEHMSIDSGDGGKWDVQPWSLPDLKQIMSKWQTELYGKGWNALYFNNHDQPRAVSRFGDDQTYWAESAKLLATFLHTLCGTPYVYQGEEIGMTNVAFDSIDSYQDLESLNFYKEKVSEGADLAQVLKRIHDKGRDNARTPMQWNDGPQAGFTTGEPWIQLNTNYMDINVEQQLLDPDSIFNYYKKLIQLRKQYEVFVYGDYQLILEDHPEIYAYVRTFENETLLVILNFFGRTPTFQLPDCLHIEAPELLISNYAVAADREIQEITLQPYEARVYRLPTNPSSANEGES</sequence>
<name>A0ABY4CPU7_9BACL</name>
<dbReference type="InterPro" id="IPR006047">
    <property type="entry name" value="GH13_cat_dom"/>
</dbReference>
<accession>A0ABY4CPU7</accession>
<keyword evidence="8" id="KW-1185">Reference proteome</keyword>
<dbReference type="NCBIfam" id="NF008183">
    <property type="entry name" value="PRK10933.1"/>
    <property type="match status" value="1"/>
</dbReference>
<dbReference type="SUPFAM" id="SSF51445">
    <property type="entry name" value="(Trans)glycosidases"/>
    <property type="match status" value="1"/>
</dbReference>
<protein>
    <recommendedName>
        <fullName evidence="5">oligo-1,6-glucosidase</fullName>
        <ecNumber evidence="5">3.2.1.10</ecNumber>
    </recommendedName>
</protein>
<keyword evidence="3" id="KW-0326">Glycosidase</keyword>